<gene>
    <name evidence="1" type="ORF">ACFQ11_21345</name>
</gene>
<accession>A0ABW3EVK6</accession>
<dbReference type="Proteomes" id="UP001596972">
    <property type="component" value="Unassembled WGS sequence"/>
</dbReference>
<dbReference type="RefSeq" id="WP_378301254.1">
    <property type="nucleotide sequence ID" value="NZ_JBHTJA010000045.1"/>
</dbReference>
<protein>
    <submittedName>
        <fullName evidence="1">Cache domain-containing protein</fullName>
    </submittedName>
</protein>
<name>A0ABW3EVK6_9ACTN</name>
<organism evidence="1 2">
    <name type="scientific">Actinomadura sediminis</name>
    <dbReference type="NCBI Taxonomy" id="1038904"/>
    <lineage>
        <taxon>Bacteria</taxon>
        <taxon>Bacillati</taxon>
        <taxon>Actinomycetota</taxon>
        <taxon>Actinomycetes</taxon>
        <taxon>Streptosporangiales</taxon>
        <taxon>Thermomonosporaceae</taxon>
        <taxon>Actinomadura</taxon>
    </lineage>
</organism>
<keyword evidence="2" id="KW-1185">Reference proteome</keyword>
<dbReference type="EMBL" id="JBHTJA010000045">
    <property type="protein sequence ID" value="MFD0902953.1"/>
    <property type="molecule type" value="Genomic_DNA"/>
</dbReference>
<evidence type="ECO:0000313" key="1">
    <source>
        <dbReference type="EMBL" id="MFD0902953.1"/>
    </source>
</evidence>
<comment type="caution">
    <text evidence="1">The sequence shown here is derived from an EMBL/GenBank/DDBJ whole genome shotgun (WGS) entry which is preliminary data.</text>
</comment>
<dbReference type="Pfam" id="PF22673">
    <property type="entry name" value="MCP-like_PDC_1"/>
    <property type="match status" value="1"/>
</dbReference>
<evidence type="ECO:0000313" key="2">
    <source>
        <dbReference type="Proteomes" id="UP001596972"/>
    </source>
</evidence>
<dbReference type="Gene3D" id="3.30.450.20">
    <property type="entry name" value="PAS domain"/>
    <property type="match status" value="1"/>
</dbReference>
<sequence length="249" mass="26762">MNAKRLGPDAGALARAASDALEPVFARLARIAEAVAESRPPGGDGWSEAHLGDVQNLLIELLAEDGLAVGFGFAAAPGQIDGEDRYMAWWQRQGDRAVRLRLNFDPDSIDVYDYLQMEWFKPARQSRSRVAYGPYVDYSGSELYVVTAAVPITVDGVFLGVSGVDLSVGELERRLIGVLRGTPADAVIVNAERRVIAANTPRWVIGALLPHMPTPSGTAGRGAFVDVVELPLSTGWVLALAEPEAPENR</sequence>
<dbReference type="CDD" id="cd12913">
    <property type="entry name" value="PDC1_MCP_like"/>
    <property type="match status" value="1"/>
</dbReference>
<proteinExistence type="predicted"/>
<reference evidence="2" key="1">
    <citation type="journal article" date="2019" name="Int. J. Syst. Evol. Microbiol.">
        <title>The Global Catalogue of Microorganisms (GCM) 10K type strain sequencing project: providing services to taxonomists for standard genome sequencing and annotation.</title>
        <authorList>
            <consortium name="The Broad Institute Genomics Platform"/>
            <consortium name="The Broad Institute Genome Sequencing Center for Infectious Disease"/>
            <person name="Wu L."/>
            <person name="Ma J."/>
        </authorList>
    </citation>
    <scope>NUCLEOTIDE SEQUENCE [LARGE SCALE GENOMIC DNA]</scope>
    <source>
        <strain evidence="2">JCM 31202</strain>
    </source>
</reference>